<dbReference type="EMBL" id="AGNL01044813">
    <property type="protein sequence ID" value="EJK49431.1"/>
    <property type="molecule type" value="Genomic_DNA"/>
</dbReference>
<comment type="caution">
    <text evidence="2">The sequence shown here is derived from an EMBL/GenBank/DDBJ whole genome shotgun (WGS) entry which is preliminary data.</text>
</comment>
<feature type="compositionally biased region" description="Basic and acidic residues" evidence="1">
    <location>
        <begin position="258"/>
        <end position="273"/>
    </location>
</feature>
<evidence type="ECO:0000313" key="3">
    <source>
        <dbReference type="Proteomes" id="UP000266841"/>
    </source>
</evidence>
<evidence type="ECO:0000256" key="1">
    <source>
        <dbReference type="SAM" id="MobiDB-lite"/>
    </source>
</evidence>
<organism evidence="2 3">
    <name type="scientific">Thalassiosira oceanica</name>
    <name type="common">Marine diatom</name>
    <dbReference type="NCBI Taxonomy" id="159749"/>
    <lineage>
        <taxon>Eukaryota</taxon>
        <taxon>Sar</taxon>
        <taxon>Stramenopiles</taxon>
        <taxon>Ochrophyta</taxon>
        <taxon>Bacillariophyta</taxon>
        <taxon>Coscinodiscophyceae</taxon>
        <taxon>Thalassiosirophycidae</taxon>
        <taxon>Thalassiosirales</taxon>
        <taxon>Thalassiosiraceae</taxon>
        <taxon>Thalassiosira</taxon>
    </lineage>
</organism>
<proteinExistence type="predicted"/>
<feature type="region of interest" description="Disordered" evidence="1">
    <location>
        <begin position="258"/>
        <end position="320"/>
    </location>
</feature>
<evidence type="ECO:0000313" key="2">
    <source>
        <dbReference type="EMBL" id="EJK49431.1"/>
    </source>
</evidence>
<protein>
    <submittedName>
        <fullName evidence="2">Uncharacterized protein</fullName>
    </submittedName>
</protein>
<gene>
    <name evidence="2" type="ORF">THAOC_31697</name>
</gene>
<dbReference type="AlphaFoldDB" id="K0RKI6"/>
<accession>K0RKI6</accession>
<sequence length="390" mass="42929">MAGEERESALREFLCGCGLSDDEENNENIILDLPPTIGPRVRARAPTPNALSPRRTNSSRWRQPPNFQAAAKASPKQSPTYRNSILSMKRISALGNNSRSLSTAPSNKAASQNTNLCEPKDIICMRGHAGTKLMDWLIDASSPTISDTLTRVASHVFKGSKYPGNTFFLALVRANKAFYDTLSASEKEAFVERLYEALLAGGHRFVKKEGTSYHVITREKGITKITLSIGSCLTKTGVADREVSVSELSQDFSFVRPEDKRARGSVRPDEKRGKGLMNMGRDEPDDERKRSSDDEASPNKKMKSEKEEIPPKPTTQPKCFDSVAKLSISDLLNRDGVRAAMTGAWGDQFEAKKSKFEEGLLPRYRAAALSGMTTSEFTDRLAQALLTSGD</sequence>
<name>K0RKI6_THAOC</name>
<dbReference type="Proteomes" id="UP000266841">
    <property type="component" value="Unassembled WGS sequence"/>
</dbReference>
<feature type="region of interest" description="Disordered" evidence="1">
    <location>
        <begin position="39"/>
        <end position="80"/>
    </location>
</feature>
<keyword evidence="3" id="KW-1185">Reference proteome</keyword>
<reference evidence="2 3" key="1">
    <citation type="journal article" date="2012" name="Genome Biol.">
        <title>Genome and low-iron response of an oceanic diatom adapted to chronic iron limitation.</title>
        <authorList>
            <person name="Lommer M."/>
            <person name="Specht M."/>
            <person name="Roy A.S."/>
            <person name="Kraemer L."/>
            <person name="Andreson R."/>
            <person name="Gutowska M.A."/>
            <person name="Wolf J."/>
            <person name="Bergner S.V."/>
            <person name="Schilhabel M.B."/>
            <person name="Klostermeier U.C."/>
            <person name="Beiko R.G."/>
            <person name="Rosenstiel P."/>
            <person name="Hippler M."/>
            <person name="Laroche J."/>
        </authorList>
    </citation>
    <scope>NUCLEOTIDE SEQUENCE [LARGE SCALE GENOMIC DNA]</scope>
    <source>
        <strain evidence="2 3">CCMP1005</strain>
    </source>
</reference>
<feature type="compositionally biased region" description="Basic and acidic residues" evidence="1">
    <location>
        <begin position="280"/>
        <end position="293"/>
    </location>
</feature>